<proteinExistence type="predicted"/>
<evidence type="ECO:0000313" key="2">
    <source>
        <dbReference type="EMBL" id="TCJ15519.1"/>
    </source>
</evidence>
<reference evidence="2 3" key="1">
    <citation type="submission" date="2019-03" db="EMBL/GenBank/DDBJ databases">
        <title>Genome sequence of Thiobacillaceae bacterium LSR1, a sulfur-oxidizing bacterium isolated from freshwater sediment.</title>
        <authorList>
            <person name="Li S."/>
        </authorList>
    </citation>
    <scope>NUCLEOTIDE SEQUENCE [LARGE SCALE GENOMIC DNA]</scope>
    <source>
        <strain evidence="2 3">LSR1</strain>
    </source>
</reference>
<evidence type="ECO:0000256" key="1">
    <source>
        <dbReference type="SAM" id="MobiDB-lite"/>
    </source>
</evidence>
<dbReference type="EMBL" id="SJZB01000026">
    <property type="protein sequence ID" value="TCJ15519.1"/>
    <property type="molecule type" value="Genomic_DNA"/>
</dbReference>
<feature type="region of interest" description="Disordered" evidence="1">
    <location>
        <begin position="1"/>
        <end position="21"/>
    </location>
</feature>
<protein>
    <submittedName>
        <fullName evidence="2">Uncharacterized protein</fullName>
    </submittedName>
</protein>
<comment type="caution">
    <text evidence="2">The sequence shown here is derived from an EMBL/GenBank/DDBJ whole genome shotgun (WGS) entry which is preliminary data.</text>
</comment>
<dbReference type="Proteomes" id="UP000295443">
    <property type="component" value="Unassembled WGS sequence"/>
</dbReference>
<sequence length="83" mass="9009">MEMNLVDPVDATPSPNDEQPPARLVAGALAHLARHMETGCPRAASLAILLFDKVANDPEADGHLRRHARDLVEVLERAETPAH</sequence>
<keyword evidence="3" id="KW-1185">Reference proteome</keyword>
<dbReference type="AlphaFoldDB" id="A0A4R1BEH6"/>
<accession>A0A4R1BEH6</accession>
<gene>
    <name evidence="2" type="ORF">EZJ19_06720</name>
</gene>
<dbReference type="RefSeq" id="WP_131445885.1">
    <property type="nucleotide sequence ID" value="NZ_SJZB01000026.1"/>
</dbReference>
<evidence type="ECO:0000313" key="3">
    <source>
        <dbReference type="Proteomes" id="UP000295443"/>
    </source>
</evidence>
<organism evidence="2 3">
    <name type="scientific">Parasulfuritortus cantonensis</name>
    <dbReference type="NCBI Taxonomy" id="2528202"/>
    <lineage>
        <taxon>Bacteria</taxon>
        <taxon>Pseudomonadati</taxon>
        <taxon>Pseudomonadota</taxon>
        <taxon>Betaproteobacteria</taxon>
        <taxon>Nitrosomonadales</taxon>
        <taxon>Thiobacillaceae</taxon>
        <taxon>Parasulfuritortus</taxon>
    </lineage>
</organism>
<name>A0A4R1BEH6_9PROT</name>
<dbReference type="OrthoDB" id="8527797at2"/>